<feature type="domain" description="Peptidase M50" evidence="11">
    <location>
        <begin position="130"/>
        <end position="466"/>
    </location>
</feature>
<comment type="subcellular location">
    <subcellularLocation>
        <location evidence="2">Endomembrane system</location>
        <topology evidence="2">Multi-pass membrane protein</topology>
    </subcellularLocation>
</comment>
<dbReference type="GO" id="GO:0016020">
    <property type="term" value="C:membrane"/>
    <property type="evidence" value="ECO:0007669"/>
    <property type="project" value="InterPro"/>
</dbReference>
<dbReference type="Pfam" id="PF02163">
    <property type="entry name" value="Peptidase_M50"/>
    <property type="match status" value="1"/>
</dbReference>
<dbReference type="PANTHER" id="PTHR13325:SF3">
    <property type="entry name" value="MEMBRANE-BOUND TRANSCRIPTION FACTOR SITE-2 PROTEASE"/>
    <property type="match status" value="1"/>
</dbReference>
<comment type="catalytic activity">
    <reaction evidence="1">
        <text>Cleaves several transcription factors that are type-2 transmembrane proteins within membrane-spanning domains. Known substrates include sterol regulatory element-binding protein (SREBP) -1, SREBP-2 and forms of the transcriptional activator ATF6. SREBP-2 is cleaved at the site 477-DRSRILL-|-CVLTFLCLSFNPLTSLLQWGGA-505. The residues Asn-Pro, 11 residues distal to the site of cleavage in the membrane-spanning domain, are important for cleavage by S2P endopeptidase. Replacement of either of these residues does not prevent cleavage, but there is no cleavage if both of these residues are replaced.</text>
        <dbReference type="EC" id="3.4.24.85"/>
    </reaction>
</comment>
<dbReference type="GO" id="GO:0004222">
    <property type="term" value="F:metalloendopeptidase activity"/>
    <property type="evidence" value="ECO:0007669"/>
    <property type="project" value="InterPro"/>
</dbReference>
<sequence>MEAVFILEAVLLGHVICFFLDRYLKGIHSPKYAIFLKILPVQIEFLNVKWATSVFNKTLNSWVVQKLWFLHKWYNLGTVVTLLICIPSMILLTSTALTSFQNLFQTIQEETALQPVLPGINLPKSDYCYYFITLLLCTVVHEVGHAIAALCEQVPLINMGFMLWLIIPAAFVELPTNCVHVLSPWKQLKIYCAGVWHNIILSTIALLMLFFLPYVLMPFFETGDGVYIVDLNQYLTKGLHDFQVGNQITHLNNCRVTDEQSWNQCLSDILRDSSFGFCLDDSYLSDKMNGDALCCNDSALSNSHLCFFTLPMSSSNNRYCLRARQVTNLSYGWCHEHNGCSVKQSCLVPLLSNENGNETDSTKFIEIKRHGENPILFIGQPQEIYSSVYISNYTPRTILGPIFAHRIEYLLRYLISFSAGLAMLNVVPCVYMDGQHIANAVSEIITNGRHNVLLKIFIKNVLIFVGTLLVVVNILLGLLVLIIK</sequence>
<feature type="transmembrane region" description="Helical" evidence="10">
    <location>
        <begin position="163"/>
        <end position="183"/>
    </location>
</feature>
<feature type="transmembrane region" description="Helical" evidence="10">
    <location>
        <begin position="195"/>
        <end position="216"/>
    </location>
</feature>
<dbReference type="EMBL" id="LR022851">
    <property type="protein sequence ID" value="SVE92470.1"/>
    <property type="molecule type" value="mRNA"/>
</dbReference>
<evidence type="ECO:0000256" key="8">
    <source>
        <dbReference type="ARBA" id="ARBA00032658"/>
    </source>
</evidence>
<evidence type="ECO:0000256" key="4">
    <source>
        <dbReference type="ARBA" id="ARBA00014400"/>
    </source>
</evidence>
<evidence type="ECO:0000256" key="5">
    <source>
        <dbReference type="ARBA" id="ARBA00022692"/>
    </source>
</evidence>
<evidence type="ECO:0000256" key="7">
    <source>
        <dbReference type="ARBA" id="ARBA00023136"/>
    </source>
</evidence>
<feature type="transmembrane region" description="Helical" evidence="10">
    <location>
        <begin position="461"/>
        <end position="483"/>
    </location>
</feature>
<reference evidence="12" key="1">
    <citation type="submission" date="2018-08" db="EMBL/GenBank/DDBJ databases">
        <authorList>
            <person name="Cornetti L."/>
        </authorList>
    </citation>
    <scope>NUCLEOTIDE SEQUENCE</scope>
    <source>
        <strain evidence="12">CH-H-2</strain>
    </source>
</reference>
<dbReference type="GO" id="GO:0012505">
    <property type="term" value="C:endomembrane system"/>
    <property type="evidence" value="ECO:0007669"/>
    <property type="project" value="UniProtKB-SubCell"/>
</dbReference>
<dbReference type="InterPro" id="IPR001193">
    <property type="entry name" value="MBTPS2"/>
</dbReference>
<comment type="function">
    <text evidence="9">Zinc metalloprotease that mediates intramembrane proteolysis of proteins such as ATF6, ATF6B, SREBF1/SREBP1 and SREBF2/SREBP2. Catalyzes the second step in the proteolytic activation of the sterol regulatory element-binding proteins (SREBPs) SREBF1/SREBP1 and SREBF2/SREBP2: cleaves SREBPs within the first transmembrane segment, thereby releasing the N-terminal segment with a portion of the transmembrane segment attached. Mature N-terminal SREBP fragments shuttle to the nucleus and activate gene transcription. Also mediates the second step in the proteolytic activation of the cyclic AMP-dependent transcription factor ATF-6 (ATF6 and ATF6B). Involved in intramembrane proteolysis during bone formation. In astrocytes and osteoblasts, upon DNA damage and ER stress, mediates the second step of the regulated intramembrane proteolytic activation of the transcription factor CREB3L1, leading to the inhibition of cell-cycle progression.</text>
</comment>
<evidence type="ECO:0000256" key="2">
    <source>
        <dbReference type="ARBA" id="ARBA00004127"/>
    </source>
</evidence>
<dbReference type="GO" id="GO:1905897">
    <property type="term" value="P:regulation of response to endoplasmic reticulum stress"/>
    <property type="evidence" value="ECO:0007669"/>
    <property type="project" value="TreeGrafter"/>
</dbReference>
<feature type="transmembrane region" description="Helical" evidence="10">
    <location>
        <begin position="129"/>
        <end position="151"/>
    </location>
</feature>
<dbReference type="GO" id="GO:0005737">
    <property type="term" value="C:cytoplasm"/>
    <property type="evidence" value="ECO:0007669"/>
    <property type="project" value="TreeGrafter"/>
</dbReference>
<feature type="transmembrane region" description="Helical" evidence="10">
    <location>
        <begin position="409"/>
        <end position="427"/>
    </location>
</feature>
<evidence type="ECO:0000256" key="10">
    <source>
        <dbReference type="SAM" id="Phobius"/>
    </source>
</evidence>
<dbReference type="AlphaFoldDB" id="A0A4Y7NGY8"/>
<name>A0A4Y7NGY8_9CRUS</name>
<accession>A0A4Y7NGY8</accession>
<proteinExistence type="evidence at transcript level"/>
<dbReference type="EC" id="3.4.24.85" evidence="3"/>
<dbReference type="PRINTS" id="PR01000">
    <property type="entry name" value="SREBPS2PTASE"/>
</dbReference>
<dbReference type="InterPro" id="IPR008915">
    <property type="entry name" value="Peptidase_M50"/>
</dbReference>
<feature type="transmembrane region" description="Helical" evidence="10">
    <location>
        <begin position="6"/>
        <end position="24"/>
    </location>
</feature>
<evidence type="ECO:0000313" key="12">
    <source>
        <dbReference type="EMBL" id="SVE92470.1"/>
    </source>
</evidence>
<evidence type="ECO:0000256" key="9">
    <source>
        <dbReference type="ARBA" id="ARBA00045828"/>
    </source>
</evidence>
<dbReference type="GO" id="GO:0031293">
    <property type="term" value="P:membrane protein intracellular domain proteolysis"/>
    <property type="evidence" value="ECO:0007669"/>
    <property type="project" value="TreeGrafter"/>
</dbReference>
<evidence type="ECO:0000259" key="11">
    <source>
        <dbReference type="Pfam" id="PF02163"/>
    </source>
</evidence>
<organism evidence="12">
    <name type="scientific">Megafenestra aurita</name>
    <dbReference type="NCBI Taxonomy" id="2291010"/>
    <lineage>
        <taxon>Eukaryota</taxon>
        <taxon>Metazoa</taxon>
        <taxon>Ecdysozoa</taxon>
        <taxon>Arthropoda</taxon>
        <taxon>Crustacea</taxon>
        <taxon>Branchiopoda</taxon>
        <taxon>Diplostraca</taxon>
        <taxon>Cladocera</taxon>
        <taxon>Anomopoda</taxon>
        <taxon>Daphniidae</taxon>
        <taxon>Megafenestra</taxon>
    </lineage>
</organism>
<keyword evidence="5 10" id="KW-0812">Transmembrane</keyword>
<protein>
    <recommendedName>
        <fullName evidence="4">Membrane-bound transcription factor site-2 protease</fullName>
        <ecNumber evidence="3">3.4.24.85</ecNumber>
    </recommendedName>
    <alternativeName>
        <fullName evidence="8">Endopeptidase S2P</fullName>
    </alternativeName>
</protein>
<keyword evidence="7 10" id="KW-0472">Membrane</keyword>
<keyword evidence="6 10" id="KW-1133">Transmembrane helix</keyword>
<dbReference type="PANTHER" id="PTHR13325">
    <property type="entry name" value="PROTEASE M50 MEMBRANE-BOUND TRANSCRIPTION FACTOR SITE 2 PROTEASE"/>
    <property type="match status" value="1"/>
</dbReference>
<gene>
    <name evidence="12" type="primary">EOG090X08FA</name>
</gene>
<evidence type="ECO:0000256" key="6">
    <source>
        <dbReference type="ARBA" id="ARBA00022989"/>
    </source>
</evidence>
<evidence type="ECO:0000256" key="3">
    <source>
        <dbReference type="ARBA" id="ARBA00012347"/>
    </source>
</evidence>
<feature type="transmembrane region" description="Helical" evidence="10">
    <location>
        <begin position="73"/>
        <end position="92"/>
    </location>
</feature>
<evidence type="ECO:0000256" key="1">
    <source>
        <dbReference type="ARBA" id="ARBA00001350"/>
    </source>
</evidence>